<feature type="region of interest" description="Disordered" evidence="1">
    <location>
        <begin position="188"/>
        <end position="269"/>
    </location>
</feature>
<feature type="compositionally biased region" description="Basic and acidic residues" evidence="1">
    <location>
        <begin position="189"/>
        <end position="201"/>
    </location>
</feature>
<name>A0A9D6UZZ6_9BACT</name>
<protein>
    <submittedName>
        <fullName evidence="2">Uncharacterized protein</fullName>
    </submittedName>
</protein>
<dbReference type="AlphaFoldDB" id="A0A9D6UZZ6"/>
<reference evidence="2" key="1">
    <citation type="submission" date="2020-07" db="EMBL/GenBank/DDBJ databases">
        <title>Huge and variable diversity of episymbiotic CPR bacteria and DPANN archaea in groundwater ecosystems.</title>
        <authorList>
            <person name="He C.Y."/>
            <person name="Keren R."/>
            <person name="Whittaker M."/>
            <person name="Farag I.F."/>
            <person name="Doudna J."/>
            <person name="Cate J.H.D."/>
            <person name="Banfield J.F."/>
        </authorList>
    </citation>
    <scope>NUCLEOTIDE SEQUENCE</scope>
    <source>
        <strain evidence="2">NC_groundwater_1664_Pr3_B-0.1um_52_9</strain>
    </source>
</reference>
<evidence type="ECO:0000256" key="1">
    <source>
        <dbReference type="SAM" id="MobiDB-lite"/>
    </source>
</evidence>
<accession>A0A9D6UZZ6</accession>
<dbReference type="Proteomes" id="UP000807825">
    <property type="component" value="Unassembled WGS sequence"/>
</dbReference>
<gene>
    <name evidence="2" type="ORF">HY912_01635</name>
</gene>
<proteinExistence type="predicted"/>
<feature type="non-terminal residue" evidence="2">
    <location>
        <position position="1"/>
    </location>
</feature>
<organism evidence="2 3">
    <name type="scientific">Desulfomonile tiedjei</name>
    <dbReference type="NCBI Taxonomy" id="2358"/>
    <lineage>
        <taxon>Bacteria</taxon>
        <taxon>Pseudomonadati</taxon>
        <taxon>Thermodesulfobacteriota</taxon>
        <taxon>Desulfomonilia</taxon>
        <taxon>Desulfomonilales</taxon>
        <taxon>Desulfomonilaceae</taxon>
        <taxon>Desulfomonile</taxon>
    </lineage>
</organism>
<sequence>PLEFVRSSRDLIHKSSQAELDELVTGKKKDKRVPMPDRYYKELDVSVYWNEEKPELKLIGKGMTPDLVDAIYSFLEDRNGEARELDNALSTLLDDGSFDWTGYWAETAKNSEITIRYTTADGQFTFWDPEKGQVPYGTWAEVLEAVRTKNAEAYIVVAEGPEHKVAETSLAESVPQTYVTIPTELLDQLPRKQEAEQKPDSVEGPDQTGKAAETSEQAEAQDHTSSSEDETPEGDDQGAEGDSAPEDNLVEPVEEDDWTPGEGWTEHQGSLDLTDVFGNVGKDERYVNVHVSFSGRVDDAIFVDPRDEDEIPLTWDDLIQYL</sequence>
<dbReference type="EMBL" id="JACRDE010000048">
    <property type="protein sequence ID" value="MBI5248170.1"/>
    <property type="molecule type" value="Genomic_DNA"/>
</dbReference>
<comment type="caution">
    <text evidence="2">The sequence shown here is derived from an EMBL/GenBank/DDBJ whole genome shotgun (WGS) entry which is preliminary data.</text>
</comment>
<evidence type="ECO:0000313" key="3">
    <source>
        <dbReference type="Proteomes" id="UP000807825"/>
    </source>
</evidence>
<feature type="compositionally biased region" description="Acidic residues" evidence="1">
    <location>
        <begin position="227"/>
        <end position="259"/>
    </location>
</feature>
<evidence type="ECO:0000313" key="2">
    <source>
        <dbReference type="EMBL" id="MBI5248170.1"/>
    </source>
</evidence>